<name>A0A0S6UGS2_NEOTH</name>
<sequence length="192" mass="20302">MDILIAGVGGQGIILASRAIGAAALKTGLRVRTAETIGMAQREGSVVSHVRLGATTAGPLIPRGRADILLALEPAEACRYLDYLKPDGRALISTTPVVPVMASLGATPYPLEEILDYLRNNIARCYFLAAPALAGQAGSHRALNMVMLGALTNLDLPFQAETLLAAALKLLPDRVHDVNRRAFQLGKQALEV</sequence>
<dbReference type="Proteomes" id="UP000063718">
    <property type="component" value="Unassembled WGS sequence"/>
</dbReference>
<dbReference type="InterPro" id="IPR019752">
    <property type="entry name" value="Pyrv/ketoisovalerate_OxRed_cat"/>
</dbReference>
<organism evidence="3">
    <name type="scientific">Moorella thermoacetica Y72</name>
    <dbReference type="NCBI Taxonomy" id="1325331"/>
    <lineage>
        <taxon>Bacteria</taxon>
        <taxon>Bacillati</taxon>
        <taxon>Bacillota</taxon>
        <taxon>Clostridia</taxon>
        <taxon>Neomoorellales</taxon>
        <taxon>Neomoorellaceae</taxon>
        <taxon>Neomoorella</taxon>
    </lineage>
</organism>
<proteinExistence type="predicted"/>
<gene>
    <name evidence="3" type="ORF">MTY_2008</name>
</gene>
<dbReference type="InterPro" id="IPR052198">
    <property type="entry name" value="IorB_Oxidoreductase"/>
</dbReference>
<feature type="domain" description="Pyruvate/ketoisovalerate oxidoreductase catalytic" evidence="2">
    <location>
        <begin position="9"/>
        <end position="187"/>
    </location>
</feature>
<keyword evidence="3" id="KW-0670">Pyruvate</keyword>
<dbReference type="AlphaFoldDB" id="A0A0S6UGS2"/>
<reference evidence="3" key="1">
    <citation type="journal article" date="2014" name="Gene">
        <title>Genome-guided analysis of transformation efficiency and carbon dioxide assimilation by Moorella thermoacetica Y72.</title>
        <authorList>
            <person name="Tsukahara K."/>
            <person name="Kita A."/>
            <person name="Nakashimada Y."/>
            <person name="Hoshino T."/>
            <person name="Murakami K."/>
        </authorList>
    </citation>
    <scope>NUCLEOTIDE SEQUENCE [LARGE SCALE GENOMIC DNA]</scope>
    <source>
        <strain evidence="3">Y72</strain>
    </source>
</reference>
<dbReference type="PANTHER" id="PTHR43854:SF1">
    <property type="entry name" value="INDOLEPYRUVATE OXIDOREDUCTASE SUBUNIT IORB"/>
    <property type="match status" value="1"/>
</dbReference>
<accession>A0A0S6UGS2</accession>
<dbReference type="RefSeq" id="WP_011392451.1">
    <property type="nucleotide sequence ID" value="NZ_DF238840.1"/>
</dbReference>
<evidence type="ECO:0000256" key="1">
    <source>
        <dbReference type="ARBA" id="ARBA00023002"/>
    </source>
</evidence>
<dbReference type="Gene3D" id="3.40.920.10">
    <property type="entry name" value="Pyruvate-ferredoxin oxidoreductase, PFOR, domain III"/>
    <property type="match status" value="1"/>
</dbReference>
<dbReference type="GO" id="GO:0016903">
    <property type="term" value="F:oxidoreductase activity, acting on the aldehyde or oxo group of donors"/>
    <property type="evidence" value="ECO:0007669"/>
    <property type="project" value="InterPro"/>
</dbReference>
<keyword evidence="1" id="KW-0560">Oxidoreductase</keyword>
<dbReference type="GeneID" id="45616966"/>
<dbReference type="Pfam" id="PF01558">
    <property type="entry name" value="POR"/>
    <property type="match status" value="1"/>
</dbReference>
<dbReference type="SUPFAM" id="SSF53323">
    <property type="entry name" value="Pyruvate-ferredoxin oxidoreductase, PFOR, domain III"/>
    <property type="match status" value="1"/>
</dbReference>
<protein>
    <submittedName>
        <fullName evidence="3">Pyruvate:ferredoxin oxidoreductase and related 2-oxoacid:ferredoxin oxidoreductases, gamma subunit</fullName>
    </submittedName>
</protein>
<dbReference type="EMBL" id="DF238840">
    <property type="protein sequence ID" value="GAF26668.1"/>
    <property type="molecule type" value="Genomic_DNA"/>
</dbReference>
<dbReference type="PANTHER" id="PTHR43854">
    <property type="entry name" value="INDOLEPYRUVATE OXIDOREDUCTASE SUBUNIT IORB"/>
    <property type="match status" value="1"/>
</dbReference>
<evidence type="ECO:0000259" key="2">
    <source>
        <dbReference type="Pfam" id="PF01558"/>
    </source>
</evidence>
<evidence type="ECO:0000313" key="3">
    <source>
        <dbReference type="EMBL" id="GAF26668.1"/>
    </source>
</evidence>
<dbReference type="InterPro" id="IPR002869">
    <property type="entry name" value="Pyrv_flavodox_OxRed_cen"/>
</dbReference>